<sequence>MSKPLPTLEQALARREQGVQHFEPETELMLLMHDMSLNQGQAALLLVKEANALITQSTIGRMLRGEAKPSLTALAIFALERIQQDREHPTDLHRDYQGAQSFSDENTEYTTHFVSAHSPEEAIKKLVAIGFDLAPTRNETDYDCTGMWYRSSPQVDYIVSRHCYAVTTTLTLDV</sequence>
<dbReference type="EMBL" id="QOUW02000007">
    <property type="protein sequence ID" value="RIW17921.1"/>
    <property type="molecule type" value="Genomic_DNA"/>
</dbReference>
<organism evidence="1 2">
    <name type="scientific">Vibrio harveyi</name>
    <name type="common">Beneckea harveyi</name>
    <dbReference type="NCBI Taxonomy" id="669"/>
    <lineage>
        <taxon>Bacteria</taxon>
        <taxon>Pseudomonadati</taxon>
        <taxon>Pseudomonadota</taxon>
        <taxon>Gammaproteobacteria</taxon>
        <taxon>Vibrionales</taxon>
        <taxon>Vibrionaceae</taxon>
        <taxon>Vibrio</taxon>
    </lineage>
</organism>
<gene>
    <name evidence="1" type="ORF">DS957_003910</name>
</gene>
<protein>
    <submittedName>
        <fullName evidence="1">Uncharacterized protein</fullName>
    </submittedName>
</protein>
<evidence type="ECO:0000313" key="2">
    <source>
        <dbReference type="Proteomes" id="UP000253437"/>
    </source>
</evidence>
<proteinExistence type="predicted"/>
<dbReference type="AlphaFoldDB" id="A0A8B3DK82"/>
<name>A0A8B3DK82_VIBHA</name>
<comment type="caution">
    <text evidence="1">The sequence shown here is derived from an EMBL/GenBank/DDBJ whole genome shotgun (WGS) entry which is preliminary data.</text>
</comment>
<dbReference type="Proteomes" id="UP000253437">
    <property type="component" value="Unassembled WGS sequence"/>
</dbReference>
<dbReference type="RefSeq" id="WP_114091683.1">
    <property type="nucleotide sequence ID" value="NZ_QOUW02000007.1"/>
</dbReference>
<evidence type="ECO:0000313" key="1">
    <source>
        <dbReference type="EMBL" id="RIW17921.1"/>
    </source>
</evidence>
<reference evidence="1 2" key="1">
    <citation type="submission" date="2018-08" db="EMBL/GenBank/DDBJ databases">
        <title>Vibrio harveyi strains pathogenic to white snook Centropomus viridis Lockington (1877) and potential probiotic bacteria.</title>
        <authorList>
            <person name="Soto-Rodriguez S."/>
            <person name="Gomez-Gil B."/>
            <person name="Lozano-Olvera R."/>
        </authorList>
    </citation>
    <scope>NUCLEOTIDE SEQUENCE [LARGE SCALE GENOMIC DNA]</scope>
    <source>
        <strain evidence="1 2">CAIM 1508</strain>
    </source>
</reference>
<accession>A0A8B3DK82</accession>